<feature type="compositionally biased region" description="Basic and acidic residues" evidence="1">
    <location>
        <begin position="244"/>
        <end position="253"/>
    </location>
</feature>
<sequence>MNTISAAVQKPAPRPDRDVAPSPYPAGALQTLPDPGTQSAFDLVMRAASGRATGSRAETDAGEPGEAGEPDGATGEDSRAEAGASPGTPQPPVDPGTAAAVLAEILSTAVLSTAPDAPPGPGTDAPGPAPSAASPADPDAVPEFTRVGNGQAAGPGSLLQGSPPKVEVLDRAVHFRPVLPGAVRRAPAAPAPATVPLPAAADAQLHPGRPGSAEPAAAAPRTARIALADKVAAAAPKAIAALKADPDPRRGDAVTRTAATGIDGPGDPAAREDNRPRSGIAGILLASTGRQGPPSGPVQGAGNGSGSDPGQPAAALPTIAAAIKEEIERAAAAGPEGRVSADPAIPAAPDGPLRVLKIQLRPENLGIVTVELRLTDGQLETHLRASRPETAAMLHRDSAILAELLKQAHYRAEITVGPVRPTDAGSSAGGSSSQGQPAFTDGGARPGHGEDGQRQAERQRAEQRPAISRRDGERTDETVRPRDGGVYL</sequence>
<dbReference type="Pfam" id="PF02120">
    <property type="entry name" value="Flg_hook"/>
    <property type="match status" value="1"/>
</dbReference>
<feature type="compositionally biased region" description="Low complexity" evidence="1">
    <location>
        <begin position="424"/>
        <end position="436"/>
    </location>
</feature>
<feature type="region of interest" description="Disordered" evidence="1">
    <location>
        <begin position="1"/>
        <end position="165"/>
    </location>
</feature>
<dbReference type="InterPro" id="IPR021136">
    <property type="entry name" value="Flagellar_hook_control-like_C"/>
</dbReference>
<dbReference type="GeneID" id="6137705"/>
<evidence type="ECO:0000313" key="3">
    <source>
        <dbReference type="EMBL" id="MET3869001.1"/>
    </source>
</evidence>
<feature type="domain" description="Flagellar hook-length control protein-like C-terminal" evidence="2">
    <location>
        <begin position="354"/>
        <end position="413"/>
    </location>
</feature>
<evidence type="ECO:0000259" key="2">
    <source>
        <dbReference type="Pfam" id="PF02120"/>
    </source>
</evidence>
<feature type="compositionally biased region" description="Acidic residues" evidence="1">
    <location>
        <begin position="60"/>
        <end position="69"/>
    </location>
</feature>
<proteinExistence type="predicted"/>
<dbReference type="Gene3D" id="3.30.750.140">
    <property type="match status" value="1"/>
</dbReference>
<feature type="compositionally biased region" description="Basic and acidic residues" evidence="1">
    <location>
        <begin position="447"/>
        <end position="488"/>
    </location>
</feature>
<dbReference type="RefSeq" id="WP_012318660.1">
    <property type="nucleotide sequence ID" value="NZ_BJXP01000025.1"/>
</dbReference>
<organism evidence="3 4">
    <name type="scientific">Methylobacterium radiotolerans</name>
    <dbReference type="NCBI Taxonomy" id="31998"/>
    <lineage>
        <taxon>Bacteria</taxon>
        <taxon>Pseudomonadati</taxon>
        <taxon>Pseudomonadota</taxon>
        <taxon>Alphaproteobacteria</taxon>
        <taxon>Hyphomicrobiales</taxon>
        <taxon>Methylobacteriaceae</taxon>
        <taxon>Methylobacterium</taxon>
    </lineage>
</organism>
<feature type="compositionally biased region" description="Low complexity" evidence="1">
    <location>
        <begin position="46"/>
        <end position="56"/>
    </location>
</feature>
<feature type="region of interest" description="Disordered" evidence="1">
    <location>
        <begin position="243"/>
        <end position="313"/>
    </location>
</feature>
<evidence type="ECO:0000256" key="1">
    <source>
        <dbReference type="SAM" id="MobiDB-lite"/>
    </source>
</evidence>
<keyword evidence="4" id="KW-1185">Reference proteome</keyword>
<reference evidence="3 4" key="1">
    <citation type="submission" date="2024-06" db="EMBL/GenBank/DDBJ databases">
        <title>Genomics of switchgrass bacterial isolates.</title>
        <authorList>
            <person name="Shade A."/>
        </authorList>
    </citation>
    <scope>NUCLEOTIDE SEQUENCE [LARGE SCALE GENOMIC DNA]</scope>
    <source>
        <strain evidence="3 4">PvP084</strain>
    </source>
</reference>
<dbReference type="InterPro" id="IPR038610">
    <property type="entry name" value="FliK-like_C_sf"/>
</dbReference>
<comment type="caution">
    <text evidence="3">The sequence shown here is derived from an EMBL/GenBank/DDBJ whole genome shotgun (WGS) entry which is preliminary data.</text>
</comment>
<dbReference type="Proteomes" id="UP001549119">
    <property type="component" value="Unassembled WGS sequence"/>
</dbReference>
<feature type="region of interest" description="Disordered" evidence="1">
    <location>
        <begin position="418"/>
        <end position="488"/>
    </location>
</feature>
<gene>
    <name evidence="3" type="ORF">ABIC20_006310</name>
</gene>
<dbReference type="CDD" id="cd17470">
    <property type="entry name" value="T3SS_Flik_C"/>
    <property type="match status" value="1"/>
</dbReference>
<name>A0ABV2NRD9_9HYPH</name>
<feature type="compositionally biased region" description="Low complexity" evidence="1">
    <location>
        <begin position="122"/>
        <end position="139"/>
    </location>
</feature>
<protein>
    <submittedName>
        <fullName evidence="3">Meckel syndrome type 1 protein</fullName>
    </submittedName>
</protein>
<accession>A0ABV2NRD9</accession>
<evidence type="ECO:0000313" key="4">
    <source>
        <dbReference type="Proteomes" id="UP001549119"/>
    </source>
</evidence>
<dbReference type="EMBL" id="JBEPNW010000002">
    <property type="protein sequence ID" value="MET3869001.1"/>
    <property type="molecule type" value="Genomic_DNA"/>
</dbReference>